<gene>
    <name evidence="9" type="primary">LOC100378171</name>
</gene>
<dbReference type="PRINTS" id="PR01607">
    <property type="entry name" value="APYRASEFAMLY"/>
</dbReference>
<dbReference type="CDD" id="cd07409">
    <property type="entry name" value="MPP_CD73_N"/>
    <property type="match status" value="1"/>
</dbReference>
<dbReference type="PROSITE" id="PS00786">
    <property type="entry name" value="5_NUCLEOTIDASE_2"/>
    <property type="match status" value="1"/>
</dbReference>
<evidence type="ECO:0000256" key="5">
    <source>
        <dbReference type="RuleBase" id="RU362119"/>
    </source>
</evidence>
<sequence>MSDTNVTILHINDYHNRFEPANQDGGRCTVMDETLHQCYGGFARLVTQVDELRSTKSNVLLVDAGDQYQGTSWFIVFQGKAAGYFMNYLQYDVMALGNHEFDSGISGLVPFLENVTFPVISVNIDATHEPQLDMLYRPSAVLDLDGGDKIGFIGYTTQDTPISTSTGDLIFLDEIEAIQAEVDRLTSEGITKIVALGHSGYTKDLEIAEKVRGVDLVIGGHSHTLLYSGEPPVPEDVAEGPYPTLVNSAHELSYIVPVVTAYRYGKYLGHLQLTFDDDGNLVGWEGNPIILDSSVAEDTDALNEVGKWRSDLNAATAEIIGETHVFLDGRGESCRFKECNMGNMLCDAAIWYYHKVGVKDANLAIWNGDGIQESFYEGNITLGDLMNVLPYEDTIDLLELKGADIMDILEYSVHLYDGVSGETGFLQMGGIRVTFDTNMPAYQRVVKAEVICSECDVPQFVTLDMDTTYKLICNSFLAAGGHGYSMIVDNKLSHHIGKNKFF</sequence>
<evidence type="ECO:0000256" key="3">
    <source>
        <dbReference type="ARBA" id="ARBA00012643"/>
    </source>
</evidence>
<keyword evidence="5" id="KW-0378">Hydrolase</keyword>
<feature type="domain" description="Calcineurin-like phosphoesterase" evidence="6">
    <location>
        <begin position="7"/>
        <end position="224"/>
    </location>
</feature>
<accession>A0ABM0GS60</accession>
<evidence type="ECO:0000256" key="2">
    <source>
        <dbReference type="ARBA" id="ARBA00006654"/>
    </source>
</evidence>
<name>A0ABM0GS60_SACKO</name>
<evidence type="ECO:0000256" key="1">
    <source>
        <dbReference type="ARBA" id="ARBA00000815"/>
    </source>
</evidence>
<evidence type="ECO:0000259" key="7">
    <source>
        <dbReference type="Pfam" id="PF02872"/>
    </source>
</evidence>
<dbReference type="InterPro" id="IPR036907">
    <property type="entry name" value="5'-Nucleotdase_C_sf"/>
</dbReference>
<evidence type="ECO:0000259" key="6">
    <source>
        <dbReference type="Pfam" id="PF00149"/>
    </source>
</evidence>
<dbReference type="RefSeq" id="XP_002736173.1">
    <property type="nucleotide sequence ID" value="XM_002736127.1"/>
</dbReference>
<dbReference type="InterPro" id="IPR029052">
    <property type="entry name" value="Metallo-depent_PP-like"/>
</dbReference>
<keyword evidence="4" id="KW-0732">Signal</keyword>
<evidence type="ECO:0000313" key="8">
    <source>
        <dbReference type="Proteomes" id="UP000694865"/>
    </source>
</evidence>
<organism evidence="8 9">
    <name type="scientific">Saccoglossus kowalevskii</name>
    <name type="common">Acorn worm</name>
    <dbReference type="NCBI Taxonomy" id="10224"/>
    <lineage>
        <taxon>Eukaryota</taxon>
        <taxon>Metazoa</taxon>
        <taxon>Hemichordata</taxon>
        <taxon>Enteropneusta</taxon>
        <taxon>Harrimaniidae</taxon>
        <taxon>Saccoglossus</taxon>
    </lineage>
</organism>
<dbReference type="Gene3D" id="3.90.780.10">
    <property type="entry name" value="5'-Nucleotidase, C-terminal domain"/>
    <property type="match status" value="1"/>
</dbReference>
<comment type="similarity">
    <text evidence="2 5">Belongs to the 5'-nucleotidase family.</text>
</comment>
<keyword evidence="8" id="KW-1185">Reference proteome</keyword>
<proteinExistence type="inferred from homology"/>
<dbReference type="GeneID" id="100378171"/>
<dbReference type="Proteomes" id="UP000694865">
    <property type="component" value="Unplaced"/>
</dbReference>
<dbReference type="InterPro" id="IPR006146">
    <property type="entry name" value="5'-Nucleotdase_CS"/>
</dbReference>
<dbReference type="PANTHER" id="PTHR11575:SF24">
    <property type="entry name" value="5'-NUCLEOTIDASE"/>
    <property type="match status" value="1"/>
</dbReference>
<dbReference type="Pfam" id="PF02872">
    <property type="entry name" value="5_nucleotid_C"/>
    <property type="match status" value="1"/>
</dbReference>
<reference evidence="9" key="1">
    <citation type="submission" date="2025-08" db="UniProtKB">
        <authorList>
            <consortium name="RefSeq"/>
        </authorList>
    </citation>
    <scope>IDENTIFICATION</scope>
    <source>
        <tissue evidence="9">Testes</tissue>
    </source>
</reference>
<keyword evidence="5" id="KW-0547">Nucleotide-binding</keyword>
<dbReference type="InterPro" id="IPR006179">
    <property type="entry name" value="5_nucleotidase/apyrase"/>
</dbReference>
<evidence type="ECO:0000256" key="4">
    <source>
        <dbReference type="ARBA" id="ARBA00022729"/>
    </source>
</evidence>
<dbReference type="PANTHER" id="PTHR11575">
    <property type="entry name" value="5'-NUCLEOTIDASE-RELATED"/>
    <property type="match status" value="1"/>
</dbReference>
<dbReference type="Gene3D" id="3.60.21.10">
    <property type="match status" value="1"/>
</dbReference>
<dbReference type="SUPFAM" id="SSF56300">
    <property type="entry name" value="Metallo-dependent phosphatases"/>
    <property type="match status" value="1"/>
</dbReference>
<comment type="catalytic activity">
    <reaction evidence="1">
        <text>a ribonucleoside 5'-phosphate + H2O = a ribonucleoside + phosphate</text>
        <dbReference type="Rhea" id="RHEA:12484"/>
        <dbReference type="ChEBI" id="CHEBI:15377"/>
        <dbReference type="ChEBI" id="CHEBI:18254"/>
        <dbReference type="ChEBI" id="CHEBI:43474"/>
        <dbReference type="ChEBI" id="CHEBI:58043"/>
        <dbReference type="EC" id="3.1.3.5"/>
    </reaction>
</comment>
<dbReference type="InterPro" id="IPR008334">
    <property type="entry name" value="5'-Nucleotdase_C"/>
</dbReference>
<dbReference type="SUPFAM" id="SSF55816">
    <property type="entry name" value="5'-nucleotidase (syn. UDP-sugar hydrolase), C-terminal domain"/>
    <property type="match status" value="1"/>
</dbReference>
<evidence type="ECO:0000313" key="9">
    <source>
        <dbReference type="RefSeq" id="XP_002736173.1"/>
    </source>
</evidence>
<dbReference type="InterPro" id="IPR004843">
    <property type="entry name" value="Calcineurin-like_PHP"/>
</dbReference>
<feature type="domain" description="5'-Nucleotidase C-terminal" evidence="7">
    <location>
        <begin position="320"/>
        <end position="488"/>
    </location>
</feature>
<protein>
    <recommendedName>
        <fullName evidence="3">5'-nucleotidase</fullName>
        <ecNumber evidence="3">3.1.3.5</ecNumber>
    </recommendedName>
</protein>
<dbReference type="EC" id="3.1.3.5" evidence="3"/>
<dbReference type="Pfam" id="PF00149">
    <property type="entry name" value="Metallophos"/>
    <property type="match status" value="1"/>
</dbReference>